<dbReference type="OrthoDB" id="7464755at2759"/>
<evidence type="ECO:0000313" key="2">
    <source>
        <dbReference type="Proteomes" id="UP000499080"/>
    </source>
</evidence>
<dbReference type="AlphaFoldDB" id="A0A4Y2LSX6"/>
<evidence type="ECO:0000313" key="1">
    <source>
        <dbReference type="EMBL" id="GBN17935.1"/>
    </source>
</evidence>
<accession>A0A4Y2LSX6</accession>
<comment type="caution">
    <text evidence="1">The sequence shown here is derived from an EMBL/GenBank/DDBJ whole genome shotgun (WGS) entry which is preliminary data.</text>
</comment>
<keyword evidence="2" id="KW-1185">Reference proteome</keyword>
<proteinExistence type="predicted"/>
<dbReference type="Proteomes" id="UP000499080">
    <property type="component" value="Unassembled WGS sequence"/>
</dbReference>
<reference evidence="1 2" key="1">
    <citation type="journal article" date="2019" name="Sci. Rep.">
        <title>Orb-weaving spider Araneus ventricosus genome elucidates the spidroin gene catalogue.</title>
        <authorList>
            <person name="Kono N."/>
            <person name="Nakamura H."/>
            <person name="Ohtoshi R."/>
            <person name="Moran D.A.P."/>
            <person name="Shinohara A."/>
            <person name="Yoshida Y."/>
            <person name="Fujiwara M."/>
            <person name="Mori M."/>
            <person name="Tomita M."/>
            <person name="Arakawa K."/>
        </authorList>
    </citation>
    <scope>NUCLEOTIDE SEQUENCE [LARGE SCALE GENOMIC DNA]</scope>
</reference>
<organism evidence="1 2">
    <name type="scientific">Araneus ventricosus</name>
    <name type="common">Orbweaver spider</name>
    <name type="synonym">Epeira ventricosa</name>
    <dbReference type="NCBI Taxonomy" id="182803"/>
    <lineage>
        <taxon>Eukaryota</taxon>
        <taxon>Metazoa</taxon>
        <taxon>Ecdysozoa</taxon>
        <taxon>Arthropoda</taxon>
        <taxon>Chelicerata</taxon>
        <taxon>Arachnida</taxon>
        <taxon>Araneae</taxon>
        <taxon>Araneomorphae</taxon>
        <taxon>Entelegynae</taxon>
        <taxon>Araneoidea</taxon>
        <taxon>Araneidae</taxon>
        <taxon>Araneus</taxon>
    </lineage>
</organism>
<protein>
    <submittedName>
        <fullName evidence="1">Uncharacterized protein</fullName>
    </submittedName>
</protein>
<dbReference type="EMBL" id="BGPR01006317">
    <property type="protein sequence ID" value="GBN17935.1"/>
    <property type="molecule type" value="Genomic_DNA"/>
</dbReference>
<name>A0A4Y2LSX6_ARAVE</name>
<sequence>MILKVITNPHIRKKGIILERAVEIWSRAPIPTLQHKGLNVTMKTYLPKCQNLLKSHLKAPKKGFEEFHRTRKVWFEIASCKCKNIDECFRPRHKKYIQIVKLPNRRTNHL</sequence>
<gene>
    <name evidence="1" type="ORF">AVEN_100069_1</name>
</gene>